<sequence length="97" mass="10148">MWCNGDPLYWNPLRDPRFPVNDLCWALLLTACPGHAGVVPCDPGEATGARHGGWGRPQGGHVGSASPWGRLGVGGGLSNPEGHAGGRGGVKTPWKVW</sequence>
<feature type="compositionally biased region" description="Gly residues" evidence="1">
    <location>
        <begin position="71"/>
        <end position="89"/>
    </location>
</feature>
<evidence type="ECO:0000313" key="2">
    <source>
        <dbReference type="EMBL" id="MPC32790.1"/>
    </source>
</evidence>
<proteinExistence type="predicted"/>
<evidence type="ECO:0000313" key="3">
    <source>
        <dbReference type="Proteomes" id="UP000324222"/>
    </source>
</evidence>
<dbReference type="Proteomes" id="UP000324222">
    <property type="component" value="Unassembled WGS sequence"/>
</dbReference>
<feature type="compositionally biased region" description="Gly residues" evidence="1">
    <location>
        <begin position="50"/>
        <end position="62"/>
    </location>
</feature>
<organism evidence="2 3">
    <name type="scientific">Portunus trituberculatus</name>
    <name type="common">Swimming crab</name>
    <name type="synonym">Neptunus trituberculatus</name>
    <dbReference type="NCBI Taxonomy" id="210409"/>
    <lineage>
        <taxon>Eukaryota</taxon>
        <taxon>Metazoa</taxon>
        <taxon>Ecdysozoa</taxon>
        <taxon>Arthropoda</taxon>
        <taxon>Crustacea</taxon>
        <taxon>Multicrustacea</taxon>
        <taxon>Malacostraca</taxon>
        <taxon>Eumalacostraca</taxon>
        <taxon>Eucarida</taxon>
        <taxon>Decapoda</taxon>
        <taxon>Pleocyemata</taxon>
        <taxon>Brachyura</taxon>
        <taxon>Eubrachyura</taxon>
        <taxon>Portunoidea</taxon>
        <taxon>Portunidae</taxon>
        <taxon>Portuninae</taxon>
        <taxon>Portunus</taxon>
    </lineage>
</organism>
<comment type="caution">
    <text evidence="2">The sequence shown here is derived from an EMBL/GenBank/DDBJ whole genome shotgun (WGS) entry which is preliminary data.</text>
</comment>
<reference evidence="2 3" key="1">
    <citation type="submission" date="2019-05" db="EMBL/GenBank/DDBJ databases">
        <title>Another draft genome of Portunus trituberculatus and its Hox gene families provides insights of decapod evolution.</title>
        <authorList>
            <person name="Jeong J.-H."/>
            <person name="Song I."/>
            <person name="Kim S."/>
            <person name="Choi T."/>
            <person name="Kim D."/>
            <person name="Ryu S."/>
            <person name="Kim W."/>
        </authorList>
    </citation>
    <scope>NUCLEOTIDE SEQUENCE [LARGE SCALE GENOMIC DNA]</scope>
    <source>
        <tissue evidence="2">Muscle</tissue>
    </source>
</reference>
<accession>A0A5B7EEN0</accession>
<feature type="region of interest" description="Disordered" evidence="1">
    <location>
        <begin position="49"/>
        <end position="97"/>
    </location>
</feature>
<evidence type="ECO:0000256" key="1">
    <source>
        <dbReference type="SAM" id="MobiDB-lite"/>
    </source>
</evidence>
<protein>
    <submittedName>
        <fullName evidence="2">Uncharacterized protein</fullName>
    </submittedName>
</protein>
<name>A0A5B7EEN0_PORTR</name>
<dbReference type="AlphaFoldDB" id="A0A5B7EEN0"/>
<gene>
    <name evidence="2" type="ORF">E2C01_026119</name>
</gene>
<dbReference type="EMBL" id="VSRR010002696">
    <property type="protein sequence ID" value="MPC32790.1"/>
    <property type="molecule type" value="Genomic_DNA"/>
</dbReference>
<keyword evidence="3" id="KW-1185">Reference proteome</keyword>